<protein>
    <submittedName>
        <fullName evidence="2">TIGR03086 family protein</fullName>
    </submittedName>
</protein>
<proteinExistence type="predicted"/>
<dbReference type="EMBL" id="AP022598">
    <property type="protein sequence ID" value="BBY74796.1"/>
    <property type="molecule type" value="Genomic_DNA"/>
</dbReference>
<dbReference type="InterPro" id="IPR017520">
    <property type="entry name" value="CHP03086"/>
</dbReference>
<gene>
    <name evidence="2" type="ORF">MPRF_16950</name>
</gene>
<dbReference type="AlphaFoldDB" id="A0A7I7U2X7"/>
<name>A0A7I7U2X7_MYCPF</name>
<feature type="domain" description="Mycothiol-dependent maleylpyruvate isomerase metal-binding" evidence="1">
    <location>
        <begin position="15"/>
        <end position="136"/>
    </location>
</feature>
<dbReference type="InterPro" id="IPR034660">
    <property type="entry name" value="DinB/YfiT-like"/>
</dbReference>
<organism evidence="2 3">
    <name type="scientific">Mycolicibacterium parafortuitum</name>
    <name type="common">Mycobacterium parafortuitum</name>
    <dbReference type="NCBI Taxonomy" id="39692"/>
    <lineage>
        <taxon>Bacteria</taxon>
        <taxon>Bacillati</taxon>
        <taxon>Actinomycetota</taxon>
        <taxon>Actinomycetes</taxon>
        <taxon>Mycobacteriales</taxon>
        <taxon>Mycobacteriaceae</taxon>
        <taxon>Mycolicibacterium</taxon>
    </lineage>
</organism>
<evidence type="ECO:0000313" key="3">
    <source>
        <dbReference type="Proteomes" id="UP000466554"/>
    </source>
</evidence>
<dbReference type="Gene3D" id="1.20.120.450">
    <property type="entry name" value="dinb family like domain"/>
    <property type="match status" value="1"/>
</dbReference>
<dbReference type="Pfam" id="PF11716">
    <property type="entry name" value="MDMPI_N"/>
    <property type="match status" value="1"/>
</dbReference>
<reference evidence="2 3" key="1">
    <citation type="journal article" date="2019" name="Emerg. Microbes Infect.">
        <title>Comprehensive subspecies identification of 175 nontuberculous mycobacteria species based on 7547 genomic profiles.</title>
        <authorList>
            <person name="Matsumoto Y."/>
            <person name="Kinjo T."/>
            <person name="Motooka D."/>
            <person name="Nabeya D."/>
            <person name="Jung N."/>
            <person name="Uechi K."/>
            <person name="Horii T."/>
            <person name="Iida T."/>
            <person name="Fujita J."/>
            <person name="Nakamura S."/>
        </authorList>
    </citation>
    <scope>NUCLEOTIDE SEQUENCE [LARGE SCALE GENOMIC DNA]</scope>
    <source>
        <strain evidence="2 3">JCM 6367</strain>
    </source>
</reference>
<sequence length="201" mass="20891">MSFLVVGMGMIDMTAACVTTSRLLGQVNDDQLGAATPCTDMNLGALIAHIGGLALAFEAAARKDFGPLTDSPPEIIDAPEPDWRQTYPERLAELAAAWREPGAWQGMSRAGGVDFPADVGGMIALTEVVVHGWDLAVSAGLDYHAPGEETLAAVHDHVATFAAEPIEGLFGPAVPVPPDAPLLDRVVGLTGRNPGRRAGSS</sequence>
<dbReference type="SUPFAM" id="SSF109854">
    <property type="entry name" value="DinB/YfiT-like putative metalloenzymes"/>
    <property type="match status" value="1"/>
</dbReference>
<dbReference type="InterPro" id="IPR017517">
    <property type="entry name" value="Maleyloyr_isom"/>
</dbReference>
<evidence type="ECO:0000259" key="1">
    <source>
        <dbReference type="Pfam" id="PF11716"/>
    </source>
</evidence>
<evidence type="ECO:0000313" key="2">
    <source>
        <dbReference type="EMBL" id="BBY74796.1"/>
    </source>
</evidence>
<accession>A0A7I7U2X7</accession>
<dbReference type="NCBIfam" id="TIGR03083">
    <property type="entry name" value="maleylpyruvate isomerase family mycothiol-dependent enzyme"/>
    <property type="match status" value="1"/>
</dbReference>
<dbReference type="Proteomes" id="UP000466554">
    <property type="component" value="Chromosome"/>
</dbReference>
<dbReference type="GO" id="GO:0046872">
    <property type="term" value="F:metal ion binding"/>
    <property type="evidence" value="ECO:0007669"/>
    <property type="project" value="InterPro"/>
</dbReference>
<dbReference type="NCBIfam" id="TIGR03086">
    <property type="entry name" value="TIGR03086 family metal-binding protein"/>
    <property type="match status" value="1"/>
</dbReference>
<dbReference type="InterPro" id="IPR024344">
    <property type="entry name" value="MDMPI_metal-binding"/>
</dbReference>